<accession>A0A803TRE2</accession>
<dbReference type="PROSITE" id="PS50808">
    <property type="entry name" value="ZF_BED"/>
    <property type="match status" value="3"/>
</dbReference>
<feature type="domain" description="BED-type" evidence="8">
    <location>
        <begin position="65"/>
        <end position="116"/>
    </location>
</feature>
<dbReference type="InterPro" id="IPR012337">
    <property type="entry name" value="RNaseH-like_sf"/>
</dbReference>
<evidence type="ECO:0000313" key="9">
    <source>
        <dbReference type="Ensembl" id="ENSACAP00000037782.1"/>
    </source>
</evidence>
<reference evidence="9" key="2">
    <citation type="submission" date="2025-08" db="UniProtKB">
        <authorList>
            <consortium name="Ensembl"/>
        </authorList>
    </citation>
    <scope>IDENTIFICATION</scope>
</reference>
<dbReference type="SUPFAM" id="SSF53098">
    <property type="entry name" value="Ribonuclease H-like"/>
    <property type="match status" value="1"/>
</dbReference>
<dbReference type="InParanoid" id="A0A803TRE2"/>
<feature type="compositionally biased region" description="Polar residues" evidence="7">
    <location>
        <begin position="286"/>
        <end position="296"/>
    </location>
</feature>
<feature type="compositionally biased region" description="Pro residues" evidence="7">
    <location>
        <begin position="405"/>
        <end position="414"/>
    </location>
</feature>
<protein>
    <recommendedName>
        <fullName evidence="8">BED-type domain-containing protein</fullName>
    </recommendedName>
</protein>
<evidence type="ECO:0000256" key="1">
    <source>
        <dbReference type="ARBA" id="ARBA00022723"/>
    </source>
</evidence>
<proteinExistence type="predicted"/>
<feature type="domain" description="BED-type" evidence="8">
    <location>
        <begin position="415"/>
        <end position="472"/>
    </location>
</feature>
<feature type="compositionally biased region" description="Basic and acidic residues" evidence="7">
    <location>
        <begin position="345"/>
        <end position="355"/>
    </location>
</feature>
<dbReference type="SUPFAM" id="SSF140996">
    <property type="entry name" value="Hermes dimerisation domain"/>
    <property type="match status" value="1"/>
</dbReference>
<keyword evidence="1" id="KW-0479">Metal-binding</keyword>
<feature type="region of interest" description="Disordered" evidence="7">
    <location>
        <begin position="172"/>
        <end position="192"/>
    </location>
</feature>
<feature type="compositionally biased region" description="Low complexity" evidence="7">
    <location>
        <begin position="125"/>
        <end position="138"/>
    </location>
</feature>
<dbReference type="InterPro" id="IPR003656">
    <property type="entry name" value="Znf_BED"/>
</dbReference>
<dbReference type="InterPro" id="IPR052035">
    <property type="entry name" value="ZnF_BED_domain_contain"/>
</dbReference>
<keyword evidence="2 6" id="KW-0863">Zinc-finger</keyword>
<keyword evidence="5" id="KW-0804">Transcription</keyword>
<dbReference type="AlphaFoldDB" id="A0A803TRE2"/>
<dbReference type="PANTHER" id="PTHR46481">
    <property type="entry name" value="ZINC FINGER BED DOMAIN-CONTAINING PROTEIN 4"/>
    <property type="match status" value="1"/>
</dbReference>
<sequence>ERKACLSALPCVCVCQGRFLIFPRQLWERVAYPILSCRTGKLPHAAERVPTTPISEGVATVAVGRPRSFIWDHFHVHSQSSTLAVCRHCGANISRGRDTRHLATSGLSSHMKRHHPSISLGGGTASPSSGSLSTQSSPGEDRNVFFAETVAILACSEESSLLASAQKVVDSEDLVNPTPPPATDSEEEEDEVVVPPNHRLSRAAVMVPTTPTSLGVGTVAMGRPRSYIWDHFNVHTQRANLAVCRHCGANISRGRDPRHLVTSGLSSHMKQHHPLISLGGGAASPCSGSISTQSSPGLEGGRQTHDNEWRRRSKPKWSREAFARGPAVGGRDAASHSFLYGVPQAERRDPEDSQRGKRRLCGCRNQLGIWRKHAGDQGNPTRAVPTEDVMSQPTPSAPSPVSTPQRPPGAPPLGRPRTFLWDHFEVHSQQSSLAVCRHCGMHISRGKDMRHLSTTGLRYHMKRHHPSIPLGGGSLSPASSTLSSPFSPLRCAGRGSQLTLDHWGHSTGRKRTGGTAPTVEQITQRLGEMLALDHHPFRMVEQEGFVRFVELLCPQYKIPSRQTFSRTVIPGLYEACKVRVEAMLRSALGGHIHYTSDIWTSVGGGHSYLSLTAHWWDKGDSMETGQRWALLALEGVDRDHKAETICKISWDAGVLSMSVTLKLRATSRAVESAGFTNVTCLAHLLHNMVKDAFKSTEEQQQASTGGTHLSQLIERCRKIAGFFHRSIKAARELRDRQKLEGLPQHKLLQDVSTRWNSTFKMLERMVEQQKAVHGISLSLVASTGKLVPSKQEWDTISQLVEVLRPFKEATETLSAQGALLSQGVLLVLALKRHLEMLGGGRTLDSLASNLTPQVQEVVRRLTVAVRKRLEPLQNSYVHMIAAICDPRLKDTVCSKDYLEWKARLVNLVREEECVAAGGEQRCQQQGQQQQPRQDLFGKMCSVNRYFEEPQKNLSCDPLAYWSSREHVWPHLVNVARKFLSCLPTSVDVVTPHRSLLDPLSVEKLVFLKANLPVLNFPELPWK</sequence>
<dbReference type="GO" id="GO:0008270">
    <property type="term" value="F:zinc ion binding"/>
    <property type="evidence" value="ECO:0007669"/>
    <property type="project" value="UniProtKB-KW"/>
</dbReference>
<evidence type="ECO:0000256" key="5">
    <source>
        <dbReference type="ARBA" id="ARBA00023163"/>
    </source>
</evidence>
<dbReference type="PANTHER" id="PTHR46481:SF4">
    <property type="entry name" value="ZINC FINGER BED DOMAIN-CONTAINING PROTEIN 4"/>
    <property type="match status" value="1"/>
</dbReference>
<dbReference type="InterPro" id="IPR036236">
    <property type="entry name" value="Znf_C2H2_sf"/>
</dbReference>
<reference evidence="9" key="3">
    <citation type="submission" date="2025-09" db="UniProtKB">
        <authorList>
            <consortium name="Ensembl"/>
        </authorList>
    </citation>
    <scope>IDENTIFICATION</scope>
</reference>
<feature type="region of interest" description="Disordered" evidence="7">
    <location>
        <begin position="372"/>
        <end position="416"/>
    </location>
</feature>
<feature type="compositionally biased region" description="Low complexity" evidence="7">
    <location>
        <begin position="391"/>
        <end position="404"/>
    </location>
</feature>
<keyword evidence="4" id="KW-0805">Transcription regulation</keyword>
<dbReference type="SMART" id="SM00614">
    <property type="entry name" value="ZnF_BED"/>
    <property type="match status" value="3"/>
</dbReference>
<evidence type="ECO:0000256" key="7">
    <source>
        <dbReference type="SAM" id="MobiDB-lite"/>
    </source>
</evidence>
<dbReference type="GeneTree" id="ENSGT00940000161131"/>
<dbReference type="GO" id="GO:0003677">
    <property type="term" value="F:DNA binding"/>
    <property type="evidence" value="ECO:0007669"/>
    <property type="project" value="InterPro"/>
</dbReference>
<evidence type="ECO:0000256" key="4">
    <source>
        <dbReference type="ARBA" id="ARBA00023015"/>
    </source>
</evidence>
<evidence type="ECO:0000256" key="3">
    <source>
        <dbReference type="ARBA" id="ARBA00022833"/>
    </source>
</evidence>
<keyword evidence="10" id="KW-1185">Reference proteome</keyword>
<dbReference type="SUPFAM" id="SSF57667">
    <property type="entry name" value="beta-beta-alpha zinc fingers"/>
    <property type="match status" value="3"/>
</dbReference>
<evidence type="ECO:0000256" key="6">
    <source>
        <dbReference type="PROSITE-ProRule" id="PRU00027"/>
    </source>
</evidence>
<name>A0A803TRE2_ANOCA</name>
<dbReference type="Pfam" id="PF02892">
    <property type="entry name" value="zf-BED"/>
    <property type="match status" value="3"/>
</dbReference>
<feature type="region of interest" description="Disordered" evidence="7">
    <location>
        <begin position="106"/>
        <end position="140"/>
    </location>
</feature>
<feature type="domain" description="BED-type" evidence="8">
    <location>
        <begin position="223"/>
        <end position="274"/>
    </location>
</feature>
<dbReference type="Ensembl" id="ENSACAT00000048172.1">
    <property type="protein sequence ID" value="ENSACAP00000037782.1"/>
    <property type="gene ID" value="ENSACAG00000043675.1"/>
</dbReference>
<dbReference type="Proteomes" id="UP000001646">
    <property type="component" value="Chromosome 6"/>
</dbReference>
<evidence type="ECO:0000256" key="2">
    <source>
        <dbReference type="ARBA" id="ARBA00022771"/>
    </source>
</evidence>
<reference evidence="9 10" key="1">
    <citation type="submission" date="2009-12" db="EMBL/GenBank/DDBJ databases">
        <title>The Genome Sequence of Anolis carolinensis (Green Anole Lizard).</title>
        <authorList>
            <consortium name="The Genome Sequencing Platform"/>
            <person name="Di Palma F."/>
            <person name="Alfoldi J."/>
            <person name="Heiman D."/>
            <person name="Young S."/>
            <person name="Grabherr M."/>
            <person name="Johnson J."/>
            <person name="Lander E.S."/>
            <person name="Lindblad-Toh K."/>
        </authorList>
    </citation>
    <scope>NUCLEOTIDE SEQUENCE [LARGE SCALE GENOMIC DNA]</scope>
    <source>
        <strain evidence="9 10">JBL SC #1</strain>
    </source>
</reference>
<feature type="region of interest" description="Disordered" evidence="7">
    <location>
        <begin position="276"/>
        <end position="359"/>
    </location>
</feature>
<evidence type="ECO:0000259" key="8">
    <source>
        <dbReference type="PROSITE" id="PS50808"/>
    </source>
</evidence>
<evidence type="ECO:0000313" key="10">
    <source>
        <dbReference type="Proteomes" id="UP000001646"/>
    </source>
</evidence>
<keyword evidence="3" id="KW-0862">Zinc</keyword>
<organism evidence="9 10">
    <name type="scientific">Anolis carolinensis</name>
    <name type="common">Green anole</name>
    <name type="synonym">American chameleon</name>
    <dbReference type="NCBI Taxonomy" id="28377"/>
    <lineage>
        <taxon>Eukaryota</taxon>
        <taxon>Metazoa</taxon>
        <taxon>Chordata</taxon>
        <taxon>Craniata</taxon>
        <taxon>Vertebrata</taxon>
        <taxon>Euteleostomi</taxon>
        <taxon>Lepidosauria</taxon>
        <taxon>Squamata</taxon>
        <taxon>Bifurcata</taxon>
        <taxon>Unidentata</taxon>
        <taxon>Episquamata</taxon>
        <taxon>Toxicofera</taxon>
        <taxon>Iguania</taxon>
        <taxon>Dactyloidae</taxon>
        <taxon>Anolis</taxon>
    </lineage>
</organism>